<feature type="domain" description="GST N-terminal" evidence="1">
    <location>
        <begin position="6"/>
        <end position="85"/>
    </location>
</feature>
<protein>
    <recommendedName>
        <fullName evidence="1">GST N-terminal domain-containing protein</fullName>
    </recommendedName>
</protein>
<evidence type="ECO:0000313" key="3">
    <source>
        <dbReference type="Proteomes" id="UP000268093"/>
    </source>
</evidence>
<dbReference type="Gene3D" id="3.40.30.110">
    <property type="match status" value="2"/>
</dbReference>
<dbReference type="InterPro" id="IPR036249">
    <property type="entry name" value="Thioredoxin-like_sf"/>
</dbReference>
<dbReference type="EMBL" id="RBNI01021420">
    <property type="protein sequence ID" value="RUO96424.1"/>
    <property type="molecule type" value="Genomic_DNA"/>
</dbReference>
<keyword evidence="3" id="KW-1185">Reference proteome</keyword>
<dbReference type="SUPFAM" id="SSF52833">
    <property type="entry name" value="Thioredoxin-like"/>
    <property type="match status" value="1"/>
</dbReference>
<accession>A0A433A157</accession>
<dbReference type="InterPro" id="IPR004045">
    <property type="entry name" value="Glutathione_S-Trfase_N"/>
</dbReference>
<dbReference type="Pfam" id="PF25907">
    <property type="entry name" value="DUF7962"/>
    <property type="match status" value="1"/>
</dbReference>
<dbReference type="PROSITE" id="PS50404">
    <property type="entry name" value="GST_NTER"/>
    <property type="match status" value="1"/>
</dbReference>
<evidence type="ECO:0000313" key="2">
    <source>
        <dbReference type="EMBL" id="RUO96424.1"/>
    </source>
</evidence>
<evidence type="ECO:0000259" key="1">
    <source>
        <dbReference type="PROSITE" id="PS50404"/>
    </source>
</evidence>
<reference evidence="2 3" key="1">
    <citation type="journal article" date="2018" name="New Phytol.">
        <title>Phylogenomics of Endogonaceae and evolution of mycorrhizas within Mucoromycota.</title>
        <authorList>
            <person name="Chang Y."/>
            <person name="Desiro A."/>
            <person name="Na H."/>
            <person name="Sandor L."/>
            <person name="Lipzen A."/>
            <person name="Clum A."/>
            <person name="Barry K."/>
            <person name="Grigoriev I.V."/>
            <person name="Martin F.M."/>
            <person name="Stajich J.E."/>
            <person name="Smith M.E."/>
            <person name="Bonito G."/>
            <person name="Spatafora J.W."/>
        </authorList>
    </citation>
    <scope>NUCLEOTIDE SEQUENCE [LARGE SCALE GENOMIC DNA]</scope>
    <source>
        <strain evidence="2 3">GMNB39</strain>
    </source>
</reference>
<dbReference type="Proteomes" id="UP000268093">
    <property type="component" value="Unassembled WGS sequence"/>
</dbReference>
<dbReference type="AlphaFoldDB" id="A0A433A157"/>
<comment type="caution">
    <text evidence="2">The sequence shown here is derived from an EMBL/GenBank/DDBJ whole genome shotgun (WGS) entry which is preliminary data.</text>
</comment>
<proteinExistence type="predicted"/>
<gene>
    <name evidence="2" type="ORF">BC936DRAFT_142061</name>
</gene>
<dbReference type="Gene3D" id="1.20.1050.10">
    <property type="match status" value="1"/>
</dbReference>
<organism evidence="2 3">
    <name type="scientific">Jimgerdemannia flammicorona</name>
    <dbReference type="NCBI Taxonomy" id="994334"/>
    <lineage>
        <taxon>Eukaryota</taxon>
        <taxon>Fungi</taxon>
        <taxon>Fungi incertae sedis</taxon>
        <taxon>Mucoromycota</taxon>
        <taxon>Mucoromycotina</taxon>
        <taxon>Endogonomycetes</taxon>
        <taxon>Endogonales</taxon>
        <taxon>Endogonaceae</taxon>
        <taxon>Jimgerdemannia</taxon>
    </lineage>
</organism>
<name>A0A433A157_9FUNG</name>
<dbReference type="Pfam" id="PF13417">
    <property type="entry name" value="GST_N_3"/>
    <property type="match status" value="1"/>
</dbReference>
<dbReference type="InterPro" id="IPR058268">
    <property type="entry name" value="DUF7962"/>
</dbReference>
<dbReference type="OrthoDB" id="202840at2759"/>
<dbReference type="CDD" id="cd00570">
    <property type="entry name" value="GST_N_family"/>
    <property type="match status" value="1"/>
</dbReference>
<sequence>MSQTQPPIVLFHYSHSPYSKKIIWALHLKGLPYHSVNVAPLLPRPDVEKFAHGYRKIPVMAIGADVYCDTKRMLQELEDRFPEPSLYPPRAGTTDKVDRGVTDVIAYWTDVSASIMPKLDRPFAVIKYFPILPLILLQGKMFPLVGALIPWTSPLFSHPRLINDRAQLIGRQELNTSKAIAAQPFVKDQLLPHLHTIESQLRDGRTWMLDTTVPGAADIHVAMELWFAEMLGQAATDGNSPGGARDIWNAAAFPLTFAWYARFVKYTAERKVAVTKITGDEALELARAHPLREAKGATGLFKLGQRVAIVPDDYGKVPTRGALVKLDETEIVVRNEDGPVPVHIHFSKIGYVVTPEAKL</sequence>